<dbReference type="Gene3D" id="1.10.510.10">
    <property type="entry name" value="Transferase(Phosphotransferase) domain 1"/>
    <property type="match status" value="1"/>
</dbReference>
<comment type="caution">
    <text evidence="2">The sequence shown here is derived from an EMBL/GenBank/DDBJ whole genome shotgun (WGS) entry which is preliminary data.</text>
</comment>
<dbReference type="Proteomes" id="UP000234323">
    <property type="component" value="Unassembled WGS sequence"/>
</dbReference>
<evidence type="ECO:0000259" key="1">
    <source>
        <dbReference type="PROSITE" id="PS50011"/>
    </source>
</evidence>
<protein>
    <recommendedName>
        <fullName evidence="1">Protein kinase domain-containing protein</fullName>
    </recommendedName>
</protein>
<reference evidence="2 3" key="1">
    <citation type="submission" date="2015-10" db="EMBL/GenBank/DDBJ databases">
        <title>Genome analyses suggest a sexual origin of heterokaryosis in a supposedly ancient asexual fungus.</title>
        <authorList>
            <person name="Ropars J."/>
            <person name="Sedzielewska K."/>
            <person name="Noel J."/>
            <person name="Charron P."/>
            <person name="Farinelli L."/>
            <person name="Marton T."/>
            <person name="Kruger M."/>
            <person name="Pelin A."/>
            <person name="Brachmann A."/>
            <person name="Corradi N."/>
        </authorList>
    </citation>
    <scope>NUCLEOTIDE SEQUENCE [LARGE SCALE GENOMIC DNA]</scope>
    <source>
        <strain evidence="2 3">A4</strain>
    </source>
</reference>
<organism evidence="2 3">
    <name type="scientific">Rhizophagus irregularis</name>
    <dbReference type="NCBI Taxonomy" id="588596"/>
    <lineage>
        <taxon>Eukaryota</taxon>
        <taxon>Fungi</taxon>
        <taxon>Fungi incertae sedis</taxon>
        <taxon>Mucoromycota</taxon>
        <taxon>Glomeromycotina</taxon>
        <taxon>Glomeromycetes</taxon>
        <taxon>Glomerales</taxon>
        <taxon>Glomeraceae</taxon>
        <taxon>Rhizophagus</taxon>
    </lineage>
</organism>
<feature type="domain" description="Protein kinase" evidence="1">
    <location>
        <begin position="1"/>
        <end position="106"/>
    </location>
</feature>
<dbReference type="GO" id="GO:0005524">
    <property type="term" value="F:ATP binding"/>
    <property type="evidence" value="ECO:0007669"/>
    <property type="project" value="InterPro"/>
</dbReference>
<name>A0A2I1GBK1_9GLOM</name>
<dbReference type="PROSITE" id="PS50011">
    <property type="entry name" value="PROTEIN_KINASE_DOM"/>
    <property type="match status" value="1"/>
</dbReference>
<keyword evidence="3" id="KW-1185">Reference proteome</keyword>
<dbReference type="EMBL" id="LLXI01000292">
    <property type="protein sequence ID" value="PKY43998.1"/>
    <property type="molecule type" value="Genomic_DNA"/>
</dbReference>
<dbReference type="GO" id="GO:0004672">
    <property type="term" value="F:protein kinase activity"/>
    <property type="evidence" value="ECO:0007669"/>
    <property type="project" value="InterPro"/>
</dbReference>
<dbReference type="InterPro" id="IPR011009">
    <property type="entry name" value="Kinase-like_dom_sf"/>
</dbReference>
<evidence type="ECO:0000313" key="3">
    <source>
        <dbReference type="Proteomes" id="UP000234323"/>
    </source>
</evidence>
<dbReference type="SUPFAM" id="SSF56112">
    <property type="entry name" value="Protein kinase-like (PK-like)"/>
    <property type="match status" value="1"/>
</dbReference>
<dbReference type="InterPro" id="IPR000719">
    <property type="entry name" value="Prot_kinase_dom"/>
</dbReference>
<sequence>MDPKILNDHSYDLTKKSDIYSLAALFWQLTSCRPPFEFETDIGLEIRIINGTHISKPWSKSYLSHVICHRDRSNLGRAISNTNDEYVKLYQRCWEFEPDDRPDISE</sequence>
<dbReference type="AlphaFoldDB" id="A0A2I1GBK1"/>
<accession>A0A2I1GBK1</accession>
<gene>
    <name evidence="2" type="ORF">RhiirA4_458143</name>
</gene>
<evidence type="ECO:0000313" key="2">
    <source>
        <dbReference type="EMBL" id="PKY43998.1"/>
    </source>
</evidence>
<proteinExistence type="predicted"/>